<dbReference type="PRINTS" id="PR00344">
    <property type="entry name" value="BCTRLSENSOR"/>
</dbReference>
<evidence type="ECO:0000259" key="9">
    <source>
        <dbReference type="PROSITE" id="PS50113"/>
    </source>
</evidence>
<dbReference type="PROSITE" id="PS50113">
    <property type="entry name" value="PAC"/>
    <property type="match status" value="1"/>
</dbReference>
<dbReference type="InterPro" id="IPR000700">
    <property type="entry name" value="PAS-assoc_C"/>
</dbReference>
<evidence type="ECO:0000256" key="1">
    <source>
        <dbReference type="ARBA" id="ARBA00000085"/>
    </source>
</evidence>
<dbReference type="CDD" id="cd00082">
    <property type="entry name" value="HisKA"/>
    <property type="match status" value="1"/>
</dbReference>
<feature type="domain" description="PAS" evidence="8">
    <location>
        <begin position="164"/>
        <end position="234"/>
    </location>
</feature>
<organism evidence="10 11">
    <name type="scientific">Flavisolibacter ginsengisoli DSM 18119</name>
    <dbReference type="NCBI Taxonomy" id="1121884"/>
    <lineage>
        <taxon>Bacteria</taxon>
        <taxon>Pseudomonadati</taxon>
        <taxon>Bacteroidota</taxon>
        <taxon>Chitinophagia</taxon>
        <taxon>Chitinophagales</taxon>
        <taxon>Chitinophagaceae</taxon>
        <taxon>Flavisolibacter</taxon>
    </lineage>
</organism>
<evidence type="ECO:0000259" key="7">
    <source>
        <dbReference type="PROSITE" id="PS50109"/>
    </source>
</evidence>
<dbReference type="InterPro" id="IPR003594">
    <property type="entry name" value="HATPase_dom"/>
</dbReference>
<dbReference type="InterPro" id="IPR036097">
    <property type="entry name" value="HisK_dim/P_sf"/>
</dbReference>
<dbReference type="NCBIfam" id="TIGR00229">
    <property type="entry name" value="sensory_box"/>
    <property type="match status" value="1"/>
</dbReference>
<dbReference type="PROSITE" id="PS50112">
    <property type="entry name" value="PAS"/>
    <property type="match status" value="1"/>
</dbReference>
<dbReference type="SMART" id="SM00388">
    <property type="entry name" value="HisKA"/>
    <property type="match status" value="1"/>
</dbReference>
<dbReference type="PANTHER" id="PTHR43304">
    <property type="entry name" value="PHYTOCHROME-LIKE PROTEIN CPH1"/>
    <property type="match status" value="1"/>
</dbReference>
<gene>
    <name evidence="10" type="ORF">SAMN02745131_04154</name>
</gene>
<dbReference type="Pfam" id="PF13426">
    <property type="entry name" value="PAS_9"/>
    <property type="match status" value="1"/>
</dbReference>
<sequence length="542" mass="62793">MQEIARVTLENEMDLILAHKRSMKLAELSGLSLSAQTTFATAVSEVSRTTIETGKKGCLVLSVENEQRDKYIVACLINENEIDARAREGLENARKLVNKYNILTKGAQTSIELFFYILPPFRIDIFKLDEWRQLFRNEPPISPYEELKRKNEQLQDLSEKVQKSEAQYKVLTNALPLIIFSLNPQGELIYANEWLTRFSGETIESLNNGKWKHVIHKDDYDSFSLLLKNGITSDAVTVKTQTRIKNKKTGEYLWHQVSLSPLKNDLGELQYWIGYIVDIHAQKVYEQTLMDNFELKQTQEQLKDNQLMMEKYIDELNRSNRELTQFAFIASHDLQEPVRKLLFYSDFLLQKYKGNIDEKGMEYLQNMHSASQRMRNLIQDLLLFSQIHREKMEFRATDLNVIMNEMLQDLEISIEEKQARLTIDPLPTIQADEVMMRQLFTNIIANSLKYSKPGQSPEIKVTNREVDGFLEIAFEDNGIGFDEKYVSQIFTLFQRLHTRELYEGTGLGLAICRKIVELHNGKISAEAKEGKGATFYVSLPLN</sequence>
<dbReference type="InterPro" id="IPR052162">
    <property type="entry name" value="Sensor_kinase/Photoreceptor"/>
</dbReference>
<dbReference type="OrthoDB" id="9766459at2"/>
<dbReference type="InterPro" id="IPR003661">
    <property type="entry name" value="HisK_dim/P_dom"/>
</dbReference>
<dbReference type="InterPro" id="IPR036890">
    <property type="entry name" value="HATPase_C_sf"/>
</dbReference>
<keyword evidence="4" id="KW-0808">Transferase</keyword>
<keyword evidence="3" id="KW-0597">Phosphoprotein</keyword>
<evidence type="ECO:0000256" key="5">
    <source>
        <dbReference type="ARBA" id="ARBA00022777"/>
    </source>
</evidence>
<evidence type="ECO:0000256" key="2">
    <source>
        <dbReference type="ARBA" id="ARBA00012438"/>
    </source>
</evidence>
<reference evidence="10 11" key="1">
    <citation type="submission" date="2016-11" db="EMBL/GenBank/DDBJ databases">
        <authorList>
            <person name="Jaros S."/>
            <person name="Januszkiewicz K."/>
            <person name="Wedrychowicz H."/>
        </authorList>
    </citation>
    <scope>NUCLEOTIDE SEQUENCE [LARGE SCALE GENOMIC DNA]</scope>
    <source>
        <strain evidence="10 11">DSM 18119</strain>
    </source>
</reference>
<dbReference type="FunFam" id="3.30.565.10:FF:000006">
    <property type="entry name" value="Sensor histidine kinase WalK"/>
    <property type="match status" value="1"/>
</dbReference>
<dbReference type="InterPro" id="IPR005467">
    <property type="entry name" value="His_kinase_dom"/>
</dbReference>
<dbReference type="CDD" id="cd00130">
    <property type="entry name" value="PAS"/>
    <property type="match status" value="1"/>
</dbReference>
<evidence type="ECO:0000256" key="6">
    <source>
        <dbReference type="SAM" id="Coils"/>
    </source>
</evidence>
<dbReference type="AlphaFoldDB" id="A0A1M5GHS3"/>
<dbReference type="EC" id="2.7.13.3" evidence="2"/>
<feature type="coiled-coil region" evidence="6">
    <location>
        <begin position="144"/>
        <end position="174"/>
    </location>
</feature>
<keyword evidence="6" id="KW-0175">Coiled coil</keyword>
<dbReference type="Pfam" id="PF02518">
    <property type="entry name" value="HATPase_c"/>
    <property type="match status" value="1"/>
</dbReference>
<protein>
    <recommendedName>
        <fullName evidence="2">histidine kinase</fullName>
        <ecNumber evidence="2">2.7.13.3</ecNumber>
    </recommendedName>
</protein>
<dbReference type="SMART" id="SM00387">
    <property type="entry name" value="HATPase_c"/>
    <property type="match status" value="1"/>
</dbReference>
<comment type="catalytic activity">
    <reaction evidence="1">
        <text>ATP + protein L-histidine = ADP + protein N-phospho-L-histidine.</text>
        <dbReference type="EC" id="2.7.13.3"/>
    </reaction>
</comment>
<dbReference type="GO" id="GO:0000155">
    <property type="term" value="F:phosphorelay sensor kinase activity"/>
    <property type="evidence" value="ECO:0007669"/>
    <property type="project" value="InterPro"/>
</dbReference>
<dbReference type="SMART" id="SM00086">
    <property type="entry name" value="PAC"/>
    <property type="match status" value="1"/>
</dbReference>
<dbReference type="Gene3D" id="3.30.565.10">
    <property type="entry name" value="Histidine kinase-like ATPase, C-terminal domain"/>
    <property type="match status" value="1"/>
</dbReference>
<evidence type="ECO:0000259" key="8">
    <source>
        <dbReference type="PROSITE" id="PS50112"/>
    </source>
</evidence>
<feature type="domain" description="PAC" evidence="9">
    <location>
        <begin position="238"/>
        <end position="291"/>
    </location>
</feature>
<proteinExistence type="predicted"/>
<dbReference type="InterPro" id="IPR004358">
    <property type="entry name" value="Sig_transdc_His_kin-like_C"/>
</dbReference>
<dbReference type="PROSITE" id="PS50109">
    <property type="entry name" value="HIS_KIN"/>
    <property type="match status" value="1"/>
</dbReference>
<dbReference type="InterPro" id="IPR001610">
    <property type="entry name" value="PAC"/>
</dbReference>
<dbReference type="InterPro" id="IPR035965">
    <property type="entry name" value="PAS-like_dom_sf"/>
</dbReference>
<evidence type="ECO:0000313" key="11">
    <source>
        <dbReference type="Proteomes" id="UP000184048"/>
    </source>
</evidence>
<dbReference type="SUPFAM" id="SSF55874">
    <property type="entry name" value="ATPase domain of HSP90 chaperone/DNA topoisomerase II/histidine kinase"/>
    <property type="match status" value="1"/>
</dbReference>
<dbReference type="Proteomes" id="UP000184048">
    <property type="component" value="Unassembled WGS sequence"/>
</dbReference>
<evidence type="ECO:0000313" key="10">
    <source>
        <dbReference type="EMBL" id="SHG03263.1"/>
    </source>
</evidence>
<keyword evidence="5" id="KW-0418">Kinase</keyword>
<dbReference type="Pfam" id="PF00512">
    <property type="entry name" value="HisKA"/>
    <property type="match status" value="1"/>
</dbReference>
<dbReference type="InterPro" id="IPR000014">
    <property type="entry name" value="PAS"/>
</dbReference>
<keyword evidence="11" id="KW-1185">Reference proteome</keyword>
<dbReference type="Gene3D" id="1.10.287.130">
    <property type="match status" value="1"/>
</dbReference>
<feature type="coiled-coil region" evidence="6">
    <location>
        <begin position="295"/>
        <end position="322"/>
    </location>
</feature>
<dbReference type="EMBL" id="FQUU01000033">
    <property type="protein sequence ID" value="SHG03263.1"/>
    <property type="molecule type" value="Genomic_DNA"/>
</dbReference>
<dbReference type="STRING" id="1121884.SAMN02745131_04154"/>
<dbReference type="PANTHER" id="PTHR43304:SF1">
    <property type="entry name" value="PAC DOMAIN-CONTAINING PROTEIN"/>
    <property type="match status" value="1"/>
</dbReference>
<dbReference type="RefSeq" id="WP_072837260.1">
    <property type="nucleotide sequence ID" value="NZ_FQUU01000033.1"/>
</dbReference>
<feature type="domain" description="Histidine kinase" evidence="7">
    <location>
        <begin position="329"/>
        <end position="542"/>
    </location>
</feature>
<evidence type="ECO:0000256" key="4">
    <source>
        <dbReference type="ARBA" id="ARBA00022679"/>
    </source>
</evidence>
<name>A0A1M5GHS3_9BACT</name>
<evidence type="ECO:0000256" key="3">
    <source>
        <dbReference type="ARBA" id="ARBA00022553"/>
    </source>
</evidence>
<dbReference type="SUPFAM" id="SSF47384">
    <property type="entry name" value="Homodimeric domain of signal transducing histidine kinase"/>
    <property type="match status" value="1"/>
</dbReference>
<dbReference type="SUPFAM" id="SSF55785">
    <property type="entry name" value="PYP-like sensor domain (PAS domain)"/>
    <property type="match status" value="1"/>
</dbReference>
<accession>A0A1M5GHS3</accession>
<dbReference type="Gene3D" id="3.30.450.20">
    <property type="entry name" value="PAS domain"/>
    <property type="match status" value="1"/>
</dbReference>